<dbReference type="KEGG" id="bsd:BLASA_3135"/>
<keyword evidence="2 4" id="KW-0378">Hydrolase</keyword>
<proteinExistence type="predicted"/>
<dbReference type="GO" id="GO:0042781">
    <property type="term" value="F:3'-tRNA processing endoribonuclease activity"/>
    <property type="evidence" value="ECO:0007669"/>
    <property type="project" value="TreeGrafter"/>
</dbReference>
<dbReference type="CDD" id="cd07719">
    <property type="entry name" value="arylsulfatase_AtsA-like_MBL-fold"/>
    <property type="match status" value="1"/>
</dbReference>
<dbReference type="Pfam" id="PF00753">
    <property type="entry name" value="Lactamase_B"/>
    <property type="match status" value="1"/>
</dbReference>
<gene>
    <name evidence="4" type="ordered locus">BLASA_3135</name>
</gene>
<evidence type="ECO:0000313" key="4">
    <source>
        <dbReference type="EMBL" id="CCG04004.1"/>
    </source>
</evidence>
<keyword evidence="1" id="KW-0255">Endonuclease</keyword>
<dbReference type="eggNOG" id="COG1234">
    <property type="taxonomic scope" value="Bacteria"/>
</dbReference>
<dbReference type="InterPro" id="IPR044094">
    <property type="entry name" value="AtsA-like_MBL-fold"/>
</dbReference>
<sequence>MCDVIAQVAGDPSLPESNRRAFLKVLGTTAAAGGLMAAGVRPASAGGPRQHGRGRLGRTRLVLLGTAGGPGFLEGERFGISTAVAFDDRVYVVDLGLGSLLRLRQSGLSGPTGMATALTNVRGIFFTHMHSDHLMDWPATYATGPINTAGRDRAAPPIRVFGPGDRGTLPAYRGLAGDVAPPLFHPEDPTPGIEAMTGYLMKAWAADFNDRARDTAFAPPQNLFDVQDIDLTGTWAIDEEGVPPRIAPFEVWTDDEVRITATLVDHRPTAPSFGFRFDTPDGSVTVSGDTTVSPNLIDLAKDTDYLVHEVIDPLWVERLVQTLPPHIGGPLGGHLIDSHTTIEQVGAEVAEPAGAKNLVLTHLLPEGNPKGRWQQARRGYSGRLIVGEDLMELGVG</sequence>
<evidence type="ECO:0000256" key="2">
    <source>
        <dbReference type="ARBA" id="ARBA00022801"/>
    </source>
</evidence>
<dbReference type="PANTHER" id="PTHR46018:SF2">
    <property type="entry name" value="ZINC PHOSPHODIESTERASE ELAC PROTEIN 1"/>
    <property type="match status" value="1"/>
</dbReference>
<dbReference type="InterPro" id="IPR001279">
    <property type="entry name" value="Metallo-B-lactamas"/>
</dbReference>
<protein>
    <submittedName>
        <fullName evidence="4">Putative hydrolase</fullName>
    </submittedName>
</protein>
<dbReference type="InterPro" id="IPR006311">
    <property type="entry name" value="TAT_signal"/>
</dbReference>
<evidence type="ECO:0000313" key="5">
    <source>
        <dbReference type="Proteomes" id="UP000007517"/>
    </source>
</evidence>
<dbReference type="PANTHER" id="PTHR46018">
    <property type="entry name" value="ZINC PHOSPHODIESTERASE ELAC PROTEIN 1"/>
    <property type="match status" value="1"/>
</dbReference>
<dbReference type="Proteomes" id="UP000007517">
    <property type="component" value="Chromosome"/>
</dbReference>
<evidence type="ECO:0000256" key="1">
    <source>
        <dbReference type="ARBA" id="ARBA00022759"/>
    </source>
</evidence>
<dbReference type="InterPro" id="IPR036866">
    <property type="entry name" value="RibonucZ/Hydroxyglut_hydro"/>
</dbReference>
<reference evidence="5" key="2">
    <citation type="submission" date="2012-02" db="EMBL/GenBank/DDBJ databases">
        <title>Complete genome sequence of Blastococcus saxobsidens strain DD2.</title>
        <authorList>
            <person name="Genoscope."/>
        </authorList>
    </citation>
    <scope>NUCLEOTIDE SEQUENCE [LARGE SCALE GENOMIC DNA]</scope>
    <source>
        <strain evidence="5">DD2</strain>
    </source>
</reference>
<dbReference type="Gene3D" id="3.60.15.10">
    <property type="entry name" value="Ribonuclease Z/Hydroxyacylglutathione hydrolase-like"/>
    <property type="match status" value="1"/>
</dbReference>
<keyword evidence="5" id="KW-1185">Reference proteome</keyword>
<dbReference type="SUPFAM" id="SSF56281">
    <property type="entry name" value="Metallo-hydrolase/oxidoreductase"/>
    <property type="match status" value="1"/>
</dbReference>
<dbReference type="RefSeq" id="WP_014376884.1">
    <property type="nucleotide sequence ID" value="NC_016943.1"/>
</dbReference>
<dbReference type="STRING" id="1146883.BLASA_3135"/>
<name>H6RPE5_BLASD</name>
<reference evidence="4 5" key="1">
    <citation type="journal article" date="2012" name="J. Bacteriol.">
        <title>Genome Sequence of Blastococcus saxobsidens DD2, a Stone-Inhabiting Bacterium.</title>
        <authorList>
            <person name="Chouaia B."/>
            <person name="Crotti E."/>
            <person name="Brusetti L."/>
            <person name="Daffonchio D."/>
            <person name="Essoussi I."/>
            <person name="Nouioui I."/>
            <person name="Sbissi I."/>
            <person name="Ghodhbane-Gtari F."/>
            <person name="Gtari M."/>
            <person name="Vacherie B."/>
            <person name="Barbe V."/>
            <person name="Medigue C."/>
            <person name="Gury J."/>
            <person name="Pujic P."/>
            <person name="Normand P."/>
        </authorList>
    </citation>
    <scope>NUCLEOTIDE SEQUENCE [LARGE SCALE GENOMIC DNA]</scope>
    <source>
        <strain evidence="4 5">DD2</strain>
    </source>
</reference>
<evidence type="ECO:0000259" key="3">
    <source>
        <dbReference type="Pfam" id="PF00753"/>
    </source>
</evidence>
<dbReference type="PROSITE" id="PS51318">
    <property type="entry name" value="TAT"/>
    <property type="match status" value="1"/>
</dbReference>
<dbReference type="HOGENOM" id="CLU_031317_0_2_11"/>
<dbReference type="EMBL" id="FO117623">
    <property type="protein sequence ID" value="CCG04004.1"/>
    <property type="molecule type" value="Genomic_DNA"/>
</dbReference>
<dbReference type="OrthoDB" id="4137979at2"/>
<feature type="domain" description="Metallo-beta-lactamase" evidence="3">
    <location>
        <begin position="81"/>
        <end position="310"/>
    </location>
</feature>
<organism evidence="4 5">
    <name type="scientific">Blastococcus saxobsidens (strain DD2)</name>
    <dbReference type="NCBI Taxonomy" id="1146883"/>
    <lineage>
        <taxon>Bacteria</taxon>
        <taxon>Bacillati</taxon>
        <taxon>Actinomycetota</taxon>
        <taxon>Actinomycetes</taxon>
        <taxon>Geodermatophilales</taxon>
        <taxon>Geodermatophilaceae</taxon>
        <taxon>Blastococcus</taxon>
    </lineage>
</organism>
<dbReference type="AlphaFoldDB" id="H6RPE5"/>
<keyword evidence="1" id="KW-0540">Nuclease</keyword>
<accession>H6RPE5</accession>